<name>A0A914IAW0_GLORO</name>
<dbReference type="AlphaFoldDB" id="A0A914IAW0"/>
<dbReference type="Proteomes" id="UP000887572">
    <property type="component" value="Unplaced"/>
</dbReference>
<feature type="region of interest" description="Disordered" evidence="1">
    <location>
        <begin position="148"/>
        <end position="177"/>
    </location>
</feature>
<evidence type="ECO:0000256" key="1">
    <source>
        <dbReference type="SAM" id="MobiDB-lite"/>
    </source>
</evidence>
<organism evidence="2 3">
    <name type="scientific">Globodera rostochiensis</name>
    <name type="common">Golden nematode worm</name>
    <name type="synonym">Heterodera rostochiensis</name>
    <dbReference type="NCBI Taxonomy" id="31243"/>
    <lineage>
        <taxon>Eukaryota</taxon>
        <taxon>Metazoa</taxon>
        <taxon>Ecdysozoa</taxon>
        <taxon>Nematoda</taxon>
        <taxon>Chromadorea</taxon>
        <taxon>Rhabditida</taxon>
        <taxon>Tylenchina</taxon>
        <taxon>Tylenchomorpha</taxon>
        <taxon>Tylenchoidea</taxon>
        <taxon>Heteroderidae</taxon>
        <taxon>Heteroderinae</taxon>
        <taxon>Globodera</taxon>
    </lineage>
</organism>
<evidence type="ECO:0000313" key="2">
    <source>
        <dbReference type="Proteomes" id="UP000887572"/>
    </source>
</evidence>
<feature type="compositionally biased region" description="Basic and acidic residues" evidence="1">
    <location>
        <begin position="151"/>
        <end position="164"/>
    </location>
</feature>
<accession>A0A914IAW0</accession>
<reference evidence="3" key="1">
    <citation type="submission" date="2022-11" db="UniProtKB">
        <authorList>
            <consortium name="WormBaseParasite"/>
        </authorList>
    </citation>
    <scope>IDENTIFICATION</scope>
</reference>
<keyword evidence="2" id="KW-1185">Reference proteome</keyword>
<sequence>MNCFWPLRLRRLDLAVIRWVHQLQIVPEATLSEVSVRCARLGASAGARLRVRPVLFAVLARLQSLGASRLFLPVVGNSFKSINKRGNFGIFIHFLKFGWYPPIYTERGLRKTKLETMKHNYLVRARMSDAFQLTAAVAAGHFAKKFMGQSERQRSSEENGRPRDNQQNNSIAVPTSDALQMC</sequence>
<protein>
    <submittedName>
        <fullName evidence="3">Uncharacterized protein</fullName>
    </submittedName>
</protein>
<proteinExistence type="predicted"/>
<dbReference type="WBParaSite" id="Gr19_v10_g8268.t1">
    <property type="protein sequence ID" value="Gr19_v10_g8268.t1"/>
    <property type="gene ID" value="Gr19_v10_g8268"/>
</dbReference>
<evidence type="ECO:0000313" key="3">
    <source>
        <dbReference type="WBParaSite" id="Gr19_v10_g8268.t1"/>
    </source>
</evidence>